<organism evidence="2 3">
    <name type="scientific">Actinomadura litoris</name>
    <dbReference type="NCBI Taxonomy" id="2678616"/>
    <lineage>
        <taxon>Bacteria</taxon>
        <taxon>Bacillati</taxon>
        <taxon>Actinomycetota</taxon>
        <taxon>Actinomycetes</taxon>
        <taxon>Streptosporangiales</taxon>
        <taxon>Thermomonosporaceae</taxon>
        <taxon>Actinomadura</taxon>
    </lineage>
</organism>
<dbReference type="InterPro" id="IPR036661">
    <property type="entry name" value="Luciferase-like_sf"/>
</dbReference>
<dbReference type="RefSeq" id="WP_156219381.1">
    <property type="nucleotide sequence ID" value="NZ_WOFH01000010.1"/>
</dbReference>
<evidence type="ECO:0000313" key="2">
    <source>
        <dbReference type="EMBL" id="MUN40261.1"/>
    </source>
</evidence>
<protein>
    <submittedName>
        <fullName evidence="2">TIGR03564 family F420-dependent LLM class oxidoreductase</fullName>
        <ecNumber evidence="2">1.-.-.-</ecNumber>
    </submittedName>
</protein>
<dbReference type="CDD" id="cd01097">
    <property type="entry name" value="Tetrahydromethanopterin_reductase"/>
    <property type="match status" value="1"/>
</dbReference>
<dbReference type="PANTHER" id="PTHR43244:SF2">
    <property type="entry name" value="CONSERVED HYPOTHETICAL ALANINE AND PROLINE-RICH PROTEIN"/>
    <property type="match status" value="1"/>
</dbReference>
<dbReference type="PANTHER" id="PTHR43244">
    <property type="match status" value="1"/>
</dbReference>
<dbReference type="EMBL" id="WOFH01000010">
    <property type="protein sequence ID" value="MUN40261.1"/>
    <property type="molecule type" value="Genomic_DNA"/>
</dbReference>
<dbReference type="Pfam" id="PF00296">
    <property type="entry name" value="Bac_luciferase"/>
    <property type="match status" value="1"/>
</dbReference>
<dbReference type="Proteomes" id="UP000432015">
    <property type="component" value="Unassembled WGS sequence"/>
</dbReference>
<dbReference type="InterPro" id="IPR011251">
    <property type="entry name" value="Luciferase-like_dom"/>
</dbReference>
<evidence type="ECO:0000259" key="1">
    <source>
        <dbReference type="Pfam" id="PF00296"/>
    </source>
</evidence>
<dbReference type="AlphaFoldDB" id="A0A7K1L747"/>
<keyword evidence="3" id="KW-1185">Reference proteome</keyword>
<accession>A0A7K1L747</accession>
<dbReference type="NCBIfam" id="TIGR03564">
    <property type="entry name" value="F420_MSMEG_4879"/>
    <property type="match status" value="1"/>
</dbReference>
<reference evidence="2 3" key="1">
    <citation type="submission" date="2019-11" db="EMBL/GenBank/DDBJ databases">
        <authorList>
            <person name="Cao P."/>
        </authorList>
    </citation>
    <scope>NUCLEOTIDE SEQUENCE [LARGE SCALE GENOMIC DNA]</scope>
    <source>
        <strain evidence="2 3">NEAU-AAG5</strain>
    </source>
</reference>
<dbReference type="SUPFAM" id="SSF51679">
    <property type="entry name" value="Bacterial luciferase-like"/>
    <property type="match status" value="1"/>
</dbReference>
<gene>
    <name evidence="2" type="ORF">GNZ18_27220</name>
</gene>
<dbReference type="InterPro" id="IPR050564">
    <property type="entry name" value="F420-G6PD/mer"/>
</dbReference>
<comment type="caution">
    <text evidence="2">The sequence shown here is derived from an EMBL/GenBank/DDBJ whole genome shotgun (WGS) entry which is preliminary data.</text>
</comment>
<dbReference type="Gene3D" id="3.20.20.30">
    <property type="entry name" value="Luciferase-like domain"/>
    <property type="match status" value="1"/>
</dbReference>
<name>A0A7K1L747_9ACTN</name>
<feature type="domain" description="Luciferase-like" evidence="1">
    <location>
        <begin position="1"/>
        <end position="267"/>
    </location>
</feature>
<dbReference type="GO" id="GO:0016705">
    <property type="term" value="F:oxidoreductase activity, acting on paired donors, with incorporation or reduction of molecular oxygen"/>
    <property type="evidence" value="ECO:0007669"/>
    <property type="project" value="InterPro"/>
</dbReference>
<sequence>MRIGLFAPAGGAPLEDAVGWTRAAAAAGLDSVFYGHVNGWDALMVAALAGREAPGIEVGTAVMPTYPRHPLALASQALTAQAMSGGRFTLGVGPSHRAVIEDAHGLLYGRPVRHVREYLAALRPLLRGEDVRYEGETVKVAARVDAPGAEPPQVIVSALGPLMLKAAGELADGVTTTWTGADAIADHIVPSVTAAAEGAGRPAPRVLAGVLVALTADPDGVRAAIADRYGFASDFPGYRAVLDRQGLAGVHETVVAGDERTVERELRRFADAGATDLLISPFGDAAARERVIAFAAALRRPDPAVSRG</sequence>
<dbReference type="EC" id="1.-.-.-" evidence="2"/>
<evidence type="ECO:0000313" key="3">
    <source>
        <dbReference type="Proteomes" id="UP000432015"/>
    </source>
</evidence>
<keyword evidence="2" id="KW-0560">Oxidoreductase</keyword>
<dbReference type="InterPro" id="IPR019910">
    <property type="entry name" value="Lucif-like_OxRdtase_MSMEG_4879"/>
</dbReference>
<proteinExistence type="predicted"/>